<dbReference type="OrthoDB" id="9804983at2"/>
<dbReference type="InterPro" id="IPR010372">
    <property type="entry name" value="DNA_pol3_delta_N"/>
</dbReference>
<feature type="domain" description="DNA polymerase III delta N-terminal" evidence="9">
    <location>
        <begin position="24"/>
        <end position="92"/>
    </location>
</feature>
<evidence type="ECO:0000256" key="2">
    <source>
        <dbReference type="ARBA" id="ARBA00017703"/>
    </source>
</evidence>
<dbReference type="EC" id="2.7.7.7" evidence="1"/>
<dbReference type="NCBIfam" id="TIGR01128">
    <property type="entry name" value="holA"/>
    <property type="match status" value="1"/>
</dbReference>
<dbReference type="GO" id="GO:0009360">
    <property type="term" value="C:DNA polymerase III complex"/>
    <property type="evidence" value="ECO:0007669"/>
    <property type="project" value="InterPro"/>
</dbReference>
<dbReference type="SUPFAM" id="SSF48019">
    <property type="entry name" value="post-AAA+ oligomerization domain-like"/>
    <property type="match status" value="1"/>
</dbReference>
<dbReference type="InterPro" id="IPR005790">
    <property type="entry name" value="DNA_polIII_delta"/>
</dbReference>
<accession>A0A4R5PLJ3</accession>
<dbReference type="GO" id="GO:0003677">
    <property type="term" value="F:DNA binding"/>
    <property type="evidence" value="ECO:0007669"/>
    <property type="project" value="InterPro"/>
</dbReference>
<keyword evidence="4" id="KW-0548">Nucleotidyltransferase</keyword>
<organism evidence="10 11">
    <name type="scientific">Pseudohoeflea suaedae</name>
    <dbReference type="NCBI Taxonomy" id="877384"/>
    <lineage>
        <taxon>Bacteria</taxon>
        <taxon>Pseudomonadati</taxon>
        <taxon>Pseudomonadota</taxon>
        <taxon>Alphaproteobacteria</taxon>
        <taxon>Hyphomicrobiales</taxon>
        <taxon>Rhizobiaceae</taxon>
        <taxon>Pseudohoeflea</taxon>
    </lineage>
</organism>
<dbReference type="PANTHER" id="PTHR34388:SF1">
    <property type="entry name" value="DNA POLYMERASE III SUBUNIT DELTA"/>
    <property type="match status" value="1"/>
</dbReference>
<gene>
    <name evidence="10" type="ORF">E2A64_01300</name>
</gene>
<dbReference type="EMBL" id="SMSI01000001">
    <property type="protein sequence ID" value="TDH37806.1"/>
    <property type="molecule type" value="Genomic_DNA"/>
</dbReference>
<keyword evidence="11" id="KW-1185">Reference proteome</keyword>
<dbReference type="GO" id="GO:0003887">
    <property type="term" value="F:DNA-directed DNA polymerase activity"/>
    <property type="evidence" value="ECO:0007669"/>
    <property type="project" value="UniProtKB-KW"/>
</dbReference>
<dbReference type="Gene3D" id="3.40.50.300">
    <property type="entry name" value="P-loop containing nucleotide triphosphate hydrolases"/>
    <property type="match status" value="1"/>
</dbReference>
<proteinExistence type="inferred from homology"/>
<dbReference type="InterPro" id="IPR027417">
    <property type="entry name" value="P-loop_NTPase"/>
</dbReference>
<dbReference type="Gene3D" id="1.20.272.10">
    <property type="match status" value="1"/>
</dbReference>
<evidence type="ECO:0000256" key="8">
    <source>
        <dbReference type="ARBA" id="ARBA00049244"/>
    </source>
</evidence>
<evidence type="ECO:0000256" key="6">
    <source>
        <dbReference type="ARBA" id="ARBA00022932"/>
    </source>
</evidence>
<reference evidence="10 11" key="1">
    <citation type="journal article" date="2013" name="Int. J. Syst. Evol. Microbiol.">
        <title>Hoeflea suaedae sp. nov., an endophytic bacterium isolated from the root of the halophyte Suaeda maritima.</title>
        <authorList>
            <person name="Chung E.J."/>
            <person name="Park J.A."/>
            <person name="Pramanik P."/>
            <person name="Bibi F."/>
            <person name="Jeon C.O."/>
            <person name="Chung Y.R."/>
        </authorList>
    </citation>
    <scope>NUCLEOTIDE SEQUENCE [LARGE SCALE GENOMIC DNA]</scope>
    <source>
        <strain evidence="10 11">YC6898</strain>
    </source>
</reference>
<dbReference type="Gene3D" id="1.10.8.60">
    <property type="match status" value="1"/>
</dbReference>
<dbReference type="PANTHER" id="PTHR34388">
    <property type="entry name" value="DNA POLYMERASE III SUBUNIT DELTA"/>
    <property type="match status" value="1"/>
</dbReference>
<protein>
    <recommendedName>
        <fullName evidence="2">DNA polymerase III subunit delta</fullName>
        <ecNumber evidence="1">2.7.7.7</ecNumber>
    </recommendedName>
</protein>
<evidence type="ECO:0000256" key="3">
    <source>
        <dbReference type="ARBA" id="ARBA00022679"/>
    </source>
</evidence>
<dbReference type="Pfam" id="PF06144">
    <property type="entry name" value="DNA_pol3_delta"/>
    <property type="match status" value="1"/>
</dbReference>
<dbReference type="AlphaFoldDB" id="A0A4R5PLJ3"/>
<evidence type="ECO:0000313" key="10">
    <source>
        <dbReference type="EMBL" id="TDH37806.1"/>
    </source>
</evidence>
<comment type="similarity">
    <text evidence="7">Belongs to the DNA polymerase HolA subunit family.</text>
</comment>
<dbReference type="SUPFAM" id="SSF52540">
    <property type="entry name" value="P-loop containing nucleoside triphosphate hydrolases"/>
    <property type="match status" value="1"/>
</dbReference>
<comment type="catalytic activity">
    <reaction evidence="8">
        <text>DNA(n) + a 2'-deoxyribonucleoside 5'-triphosphate = DNA(n+1) + diphosphate</text>
        <dbReference type="Rhea" id="RHEA:22508"/>
        <dbReference type="Rhea" id="RHEA-COMP:17339"/>
        <dbReference type="Rhea" id="RHEA-COMP:17340"/>
        <dbReference type="ChEBI" id="CHEBI:33019"/>
        <dbReference type="ChEBI" id="CHEBI:61560"/>
        <dbReference type="ChEBI" id="CHEBI:173112"/>
        <dbReference type="EC" id="2.7.7.7"/>
    </reaction>
</comment>
<evidence type="ECO:0000256" key="5">
    <source>
        <dbReference type="ARBA" id="ARBA00022705"/>
    </source>
</evidence>
<sequence length="353" mass="38491">MAEIKAHEFASLSRGGRISYPIALIFGPDRGLVAERGTEIANNSGVDLKDDFSVVRMDASELSGDPGRLIDEANSVSLFGGDRLIWIRNAGAEKGLVDALKVLAGTDLPSTRIIIEAGDLKKSSPLRKLVAETRTAVGVPCYADDPRAVQALIDEELKSAGLSIASDARARLTSMLGGDRLASRGELRKLALYCHGNGQVTEEDVIAAIGDVASLSVDDAVDAVLGGDLRKLDMALDRIEKSKLSVFLVLRGLMSQFLLMDLMRAEMENDGRQLNAVMQGRGRAIHFKRKPIFEKALRNWSLELIRKEIKRFEDAIFETRNKPAIEFALARIALMRTCLISARLSGGPRFMQG</sequence>
<dbReference type="GO" id="GO:0006261">
    <property type="term" value="P:DNA-templated DNA replication"/>
    <property type="evidence" value="ECO:0007669"/>
    <property type="project" value="TreeGrafter"/>
</dbReference>
<keyword evidence="3" id="KW-0808">Transferase</keyword>
<evidence type="ECO:0000256" key="1">
    <source>
        <dbReference type="ARBA" id="ARBA00012417"/>
    </source>
</evidence>
<dbReference type="RefSeq" id="WP_133282643.1">
    <property type="nucleotide sequence ID" value="NZ_SMSI01000001.1"/>
</dbReference>
<dbReference type="InterPro" id="IPR008921">
    <property type="entry name" value="DNA_pol3_clamp-load_cplx_C"/>
</dbReference>
<evidence type="ECO:0000256" key="7">
    <source>
        <dbReference type="ARBA" id="ARBA00034754"/>
    </source>
</evidence>
<evidence type="ECO:0000256" key="4">
    <source>
        <dbReference type="ARBA" id="ARBA00022695"/>
    </source>
</evidence>
<evidence type="ECO:0000313" key="11">
    <source>
        <dbReference type="Proteomes" id="UP000295131"/>
    </source>
</evidence>
<keyword evidence="5" id="KW-0235">DNA replication</keyword>
<evidence type="ECO:0000259" key="9">
    <source>
        <dbReference type="Pfam" id="PF06144"/>
    </source>
</evidence>
<name>A0A4R5PLJ3_9HYPH</name>
<dbReference type="Proteomes" id="UP000295131">
    <property type="component" value="Unassembled WGS sequence"/>
</dbReference>
<keyword evidence="6" id="KW-0239">DNA-directed DNA polymerase</keyword>
<comment type="caution">
    <text evidence="10">The sequence shown here is derived from an EMBL/GenBank/DDBJ whole genome shotgun (WGS) entry which is preliminary data.</text>
</comment>